<sequence>MAVAAYHGQGFIVNSSYGKCLQFAPGDLSNFVTMQLGSCGGNSAIHQQWNFLAVGNNTYLFQNAMNYTCAAVEDDSLANGARIVQRTCDMNNRSQHWIQTAKAPFGTKTRWINSLSGKCLDAWNRNNGTVLQQYDCASSSNWPQQGFHEDLFPIGS</sequence>
<name>A0ABU9BYQ2_9BURK</name>
<evidence type="ECO:0000313" key="3">
    <source>
        <dbReference type="Proteomes" id="UP001371218"/>
    </source>
</evidence>
<dbReference type="InterPro" id="IPR035992">
    <property type="entry name" value="Ricin_B-like_lectins"/>
</dbReference>
<evidence type="ECO:0000313" key="2">
    <source>
        <dbReference type="EMBL" id="MEK8033710.1"/>
    </source>
</evidence>
<keyword evidence="3" id="KW-1185">Reference proteome</keyword>
<dbReference type="PROSITE" id="PS50231">
    <property type="entry name" value="RICIN_B_LECTIN"/>
    <property type="match status" value="1"/>
</dbReference>
<dbReference type="RefSeq" id="WP_341428132.1">
    <property type="nucleotide sequence ID" value="NZ_JBBUTG010000019.1"/>
</dbReference>
<dbReference type="Proteomes" id="UP001371218">
    <property type="component" value="Unassembled WGS sequence"/>
</dbReference>
<feature type="domain" description="Ricin B lectin" evidence="1">
    <location>
        <begin position="46"/>
        <end position="134"/>
    </location>
</feature>
<dbReference type="CDD" id="cd00161">
    <property type="entry name" value="beta-trefoil_Ricin-like"/>
    <property type="match status" value="1"/>
</dbReference>
<organism evidence="2 3">
    <name type="scientific">Ideonella lacteola</name>
    <dbReference type="NCBI Taxonomy" id="2984193"/>
    <lineage>
        <taxon>Bacteria</taxon>
        <taxon>Pseudomonadati</taxon>
        <taxon>Pseudomonadota</taxon>
        <taxon>Betaproteobacteria</taxon>
        <taxon>Burkholderiales</taxon>
        <taxon>Sphaerotilaceae</taxon>
        <taxon>Ideonella</taxon>
    </lineage>
</organism>
<comment type="caution">
    <text evidence="2">The sequence shown here is derived from an EMBL/GenBank/DDBJ whole genome shotgun (WGS) entry which is preliminary data.</text>
</comment>
<dbReference type="EMBL" id="JBBUTG010000019">
    <property type="protein sequence ID" value="MEK8033710.1"/>
    <property type="molecule type" value="Genomic_DNA"/>
</dbReference>
<accession>A0ABU9BYQ2</accession>
<dbReference type="Gene3D" id="2.80.10.50">
    <property type="match status" value="1"/>
</dbReference>
<dbReference type="InterPro" id="IPR000772">
    <property type="entry name" value="Ricin_B_lectin"/>
</dbReference>
<dbReference type="SUPFAM" id="SSF50370">
    <property type="entry name" value="Ricin B-like lectins"/>
    <property type="match status" value="1"/>
</dbReference>
<gene>
    <name evidence="2" type="ORF">AACH06_23050</name>
</gene>
<evidence type="ECO:0000259" key="1">
    <source>
        <dbReference type="Pfam" id="PF14200"/>
    </source>
</evidence>
<reference evidence="2 3" key="1">
    <citation type="submission" date="2024-04" db="EMBL/GenBank/DDBJ databases">
        <title>Novel species of the genus Ideonella isolated from streams.</title>
        <authorList>
            <person name="Lu H."/>
        </authorList>
    </citation>
    <scope>NUCLEOTIDE SEQUENCE [LARGE SCALE GENOMIC DNA]</scope>
    <source>
        <strain evidence="2 3">DXS29W</strain>
    </source>
</reference>
<dbReference type="Pfam" id="PF14200">
    <property type="entry name" value="RicinB_lectin_2"/>
    <property type="match status" value="1"/>
</dbReference>
<protein>
    <submittedName>
        <fullName evidence="2">RICIN domain-containing protein</fullName>
    </submittedName>
</protein>
<proteinExistence type="predicted"/>